<dbReference type="FunFam" id="1.25.40.10:FF:000285">
    <property type="entry name" value="Pentatricopeptide repeat-containing protein, chloroplastic"/>
    <property type="match status" value="1"/>
</dbReference>
<evidence type="ECO:0000256" key="1">
    <source>
        <dbReference type="ARBA" id="ARBA00006643"/>
    </source>
</evidence>
<feature type="repeat" description="PPR" evidence="3">
    <location>
        <begin position="5"/>
        <end position="39"/>
    </location>
</feature>
<dbReference type="Pfam" id="PF01535">
    <property type="entry name" value="PPR"/>
    <property type="match status" value="5"/>
</dbReference>
<dbReference type="InterPro" id="IPR011990">
    <property type="entry name" value="TPR-like_helical_dom_sf"/>
</dbReference>
<name>A0A678WG20_SALMI</name>
<dbReference type="PANTHER" id="PTHR47926:SF433">
    <property type="entry name" value="PENTATRICOPEPTIDE REPEAT-CONTAINING PROTEIN"/>
    <property type="match status" value="1"/>
</dbReference>
<dbReference type="InterPro" id="IPR046960">
    <property type="entry name" value="PPR_At4g14850-like_plant"/>
</dbReference>
<dbReference type="PANTHER" id="PTHR47926">
    <property type="entry name" value="PENTATRICOPEPTIDE REPEAT-CONTAINING PROTEIN"/>
    <property type="match status" value="1"/>
</dbReference>
<dbReference type="NCBIfam" id="TIGR00756">
    <property type="entry name" value="PPR"/>
    <property type="match status" value="4"/>
</dbReference>
<dbReference type="Pfam" id="PF14432">
    <property type="entry name" value="DYW_deaminase"/>
    <property type="match status" value="1"/>
</dbReference>
<dbReference type="EMBL" id="MH005021">
    <property type="protein sequence ID" value="AYM01021.1"/>
    <property type="molecule type" value="mRNA"/>
</dbReference>
<keyword evidence="2" id="KW-0677">Repeat</keyword>
<protein>
    <submittedName>
        <fullName evidence="5">Pentatricopeptide repeat protein</fullName>
    </submittedName>
</protein>
<dbReference type="InterPro" id="IPR002885">
    <property type="entry name" value="PPR_rpt"/>
</dbReference>
<organism evidence="5">
    <name type="scientific">Salvia miltiorrhiza</name>
    <name type="common">Chinese sage</name>
    <dbReference type="NCBI Taxonomy" id="226208"/>
    <lineage>
        <taxon>Eukaryota</taxon>
        <taxon>Viridiplantae</taxon>
        <taxon>Streptophyta</taxon>
        <taxon>Embryophyta</taxon>
        <taxon>Tracheophyta</taxon>
        <taxon>Spermatophyta</taxon>
        <taxon>Magnoliopsida</taxon>
        <taxon>eudicotyledons</taxon>
        <taxon>Gunneridae</taxon>
        <taxon>Pentapetalae</taxon>
        <taxon>asterids</taxon>
        <taxon>lamiids</taxon>
        <taxon>Lamiales</taxon>
        <taxon>Lamiaceae</taxon>
        <taxon>Nepetoideae</taxon>
        <taxon>Mentheae</taxon>
        <taxon>Salviinae</taxon>
        <taxon>Salvia</taxon>
        <taxon>Salvia incertae sedis</taxon>
    </lineage>
</organism>
<dbReference type="Gene3D" id="1.25.40.10">
    <property type="entry name" value="Tetratricopeptide repeat domain"/>
    <property type="match status" value="3"/>
</dbReference>
<dbReference type="GO" id="GO:0003723">
    <property type="term" value="F:RNA binding"/>
    <property type="evidence" value="ECO:0007669"/>
    <property type="project" value="InterPro"/>
</dbReference>
<evidence type="ECO:0000259" key="4">
    <source>
        <dbReference type="Pfam" id="PF14432"/>
    </source>
</evidence>
<comment type="similarity">
    <text evidence="1">Belongs to the PPR family. PCMP-H subfamily.</text>
</comment>
<feature type="repeat" description="PPR" evidence="3">
    <location>
        <begin position="168"/>
        <end position="198"/>
    </location>
</feature>
<sequence>MPMKDIFSWNTILSGYVENELLDEAKRVFHEMPVKNVVSWTTILSGYVKNGLMDEATGIFHDMPCRDSISWEIMILGCNQNGDTEEALRFFIEATRECEKLSTYVFACVLSTCADIAAFELGNQIHGRVVKGGIEFNCDVGNALVSLYCRCGNINEAYEVFERIEDKDVISWNTIITGYARHGFGQEALHHFESMKSNLTNLQCHTGLIDKGKHYFYSMSQDHGIVPNIWHYTCLIDLLGRAGRLDEAQTLMKSMSFEPNAATWGTLLGACRIHGNIELGEKSPKMLFYLEPWNSSMYVRLSNLYAASGRWEDVKKTRSRMKGKGLCIRTGYSWVEVLNKIHKFSVGDFTHPDSESICAFLDELDLRMKEDVYVPATKSVLRDVEEEEKQHILKYHSERLAVAYGIMKIQSGRPVRVFKNLRVCEDCHTAIKHIAKITGRLIILRDANRFHHFEGGVKNCGDYW</sequence>
<reference evidence="5" key="2">
    <citation type="submission" date="2018-02" db="EMBL/GenBank/DDBJ databases">
        <authorList>
            <person name="Li H.Q."/>
            <person name="Lu S.F."/>
        </authorList>
    </citation>
    <scope>NUCLEOTIDE SEQUENCE</scope>
</reference>
<dbReference type="GO" id="GO:0009451">
    <property type="term" value="P:RNA modification"/>
    <property type="evidence" value="ECO:0007669"/>
    <property type="project" value="InterPro"/>
</dbReference>
<evidence type="ECO:0000256" key="2">
    <source>
        <dbReference type="ARBA" id="ARBA00022737"/>
    </source>
</evidence>
<dbReference type="PROSITE" id="PS51375">
    <property type="entry name" value="PPR"/>
    <property type="match status" value="3"/>
</dbReference>
<feature type="domain" description="DYW" evidence="4">
    <location>
        <begin position="373"/>
        <end position="464"/>
    </location>
</feature>
<accession>A0A678WG20</accession>
<dbReference type="GO" id="GO:0008270">
    <property type="term" value="F:zinc ion binding"/>
    <property type="evidence" value="ECO:0007669"/>
    <property type="project" value="InterPro"/>
</dbReference>
<evidence type="ECO:0000313" key="5">
    <source>
        <dbReference type="EMBL" id="AYM01021.1"/>
    </source>
</evidence>
<dbReference type="GO" id="GO:0048731">
    <property type="term" value="P:system development"/>
    <property type="evidence" value="ECO:0007669"/>
    <property type="project" value="UniProtKB-ARBA"/>
</dbReference>
<dbReference type="FunFam" id="1.25.40.10:FF:000125">
    <property type="entry name" value="Pentatricopeptide repeat-containing protein"/>
    <property type="match status" value="1"/>
</dbReference>
<reference evidence="5" key="1">
    <citation type="journal article" date="2018" name="Molecules">
        <title>The Pentatricopeptide Repeat Gene Family in Salvia miltiorrhiza: Genome-Wide Characterization and Expression Analysis.</title>
        <authorList>
            <person name="Li H."/>
            <person name="Li C."/>
            <person name="Deng Y."/>
            <person name="Jiang X."/>
            <person name="Lu S."/>
        </authorList>
    </citation>
    <scope>NUCLEOTIDE SEQUENCE</scope>
</reference>
<feature type="repeat" description="PPR" evidence="3">
    <location>
        <begin position="137"/>
        <end position="167"/>
    </location>
</feature>
<dbReference type="FunFam" id="1.25.40.10:FF:000366">
    <property type="entry name" value="Pentatricopeptide (PPR) repeat-containing protein"/>
    <property type="match status" value="1"/>
</dbReference>
<proteinExistence type="evidence at transcript level"/>
<evidence type="ECO:0000256" key="3">
    <source>
        <dbReference type="PROSITE-ProRule" id="PRU00708"/>
    </source>
</evidence>
<dbReference type="Pfam" id="PF20431">
    <property type="entry name" value="E_motif"/>
    <property type="match status" value="1"/>
</dbReference>
<dbReference type="AlphaFoldDB" id="A0A678WG20"/>
<dbReference type="Pfam" id="PF12854">
    <property type="entry name" value="PPR_1"/>
    <property type="match status" value="1"/>
</dbReference>
<dbReference type="InterPro" id="IPR032867">
    <property type="entry name" value="DYW_dom"/>
</dbReference>
<dbReference type="InterPro" id="IPR046848">
    <property type="entry name" value="E_motif"/>
</dbReference>